<protein>
    <submittedName>
        <fullName evidence="4">Sugar transferase</fullName>
        <ecNumber evidence="4">2.7.8.-</ecNumber>
    </submittedName>
</protein>
<keyword evidence="2" id="KW-1133">Transmembrane helix</keyword>
<organism evidence="4 5">
    <name type="scientific">Adlercreutzia shanghongiae</name>
    <dbReference type="NCBI Taxonomy" id="3111773"/>
    <lineage>
        <taxon>Bacteria</taxon>
        <taxon>Bacillati</taxon>
        <taxon>Actinomycetota</taxon>
        <taxon>Coriobacteriia</taxon>
        <taxon>Eggerthellales</taxon>
        <taxon>Eggerthellaceae</taxon>
        <taxon>Adlercreutzia</taxon>
    </lineage>
</organism>
<keyword evidence="4" id="KW-0808">Transferase</keyword>
<evidence type="ECO:0000259" key="3">
    <source>
        <dbReference type="Pfam" id="PF02397"/>
    </source>
</evidence>
<keyword evidence="5" id="KW-1185">Reference proteome</keyword>
<dbReference type="PANTHER" id="PTHR30576:SF8">
    <property type="entry name" value="UNDECAPRENYL-PHOSPHATE GALACTOSE PHOSPHOTRANSFERASE"/>
    <property type="match status" value="1"/>
</dbReference>
<dbReference type="EC" id="2.7.8.-" evidence="4"/>
<keyword evidence="2" id="KW-0472">Membrane</keyword>
<reference evidence="4 5" key="1">
    <citation type="submission" date="2024-01" db="EMBL/GenBank/DDBJ databases">
        <title>novel species in genus Adlercreutzia.</title>
        <authorList>
            <person name="Liu X."/>
        </authorList>
    </citation>
    <scope>NUCLEOTIDE SEQUENCE [LARGE SCALE GENOMIC DNA]</scope>
    <source>
        <strain evidence="4 5">R22</strain>
    </source>
</reference>
<dbReference type="EMBL" id="JAYMFH010000014">
    <property type="protein sequence ID" value="MEC4295547.1"/>
    <property type="molecule type" value="Genomic_DNA"/>
</dbReference>
<dbReference type="Pfam" id="PF02397">
    <property type="entry name" value="Bac_transf"/>
    <property type="match status" value="1"/>
</dbReference>
<sequence length="259" mass="29025">MWKVIAQMAKLRPILWDKSIGEGLYPRYVKRALDICGAIAGLVVLSPLFAVIALLVRVKLGSPIVFQQLRPGLIDSRTGEEIIFKMYKFRSMTNKADESGALLPDSERLTSFGKSLRSSSLDELPELVNILRGEMSFVGPRPQLVRDMTFMNVIQRKRHLVRPGLTGLAQVRGRNAISWDDKMENDLEYVKHVTFLGDACILFATFLKVFKKEGIEGEGQATSEDFGDYLLRVGAINAEEYERGQTLALEILETEEGNG</sequence>
<gene>
    <name evidence="4" type="ORF">VJ920_09505</name>
</gene>
<evidence type="ECO:0000313" key="4">
    <source>
        <dbReference type="EMBL" id="MEC4295547.1"/>
    </source>
</evidence>
<dbReference type="Proteomes" id="UP001343724">
    <property type="component" value="Unassembled WGS sequence"/>
</dbReference>
<feature type="domain" description="Bacterial sugar transferase" evidence="3">
    <location>
        <begin position="30"/>
        <end position="211"/>
    </location>
</feature>
<proteinExistence type="inferred from homology"/>
<name>A0ABU6J0B2_9ACTN</name>
<dbReference type="GO" id="GO:0016740">
    <property type="term" value="F:transferase activity"/>
    <property type="evidence" value="ECO:0007669"/>
    <property type="project" value="UniProtKB-KW"/>
</dbReference>
<evidence type="ECO:0000256" key="1">
    <source>
        <dbReference type="ARBA" id="ARBA00006464"/>
    </source>
</evidence>
<accession>A0ABU6J0B2</accession>
<keyword evidence="2" id="KW-0812">Transmembrane</keyword>
<comment type="caution">
    <text evidence="4">The sequence shown here is derived from an EMBL/GenBank/DDBJ whole genome shotgun (WGS) entry which is preliminary data.</text>
</comment>
<dbReference type="InterPro" id="IPR003362">
    <property type="entry name" value="Bact_transf"/>
</dbReference>
<feature type="transmembrane region" description="Helical" evidence="2">
    <location>
        <begin position="35"/>
        <end position="56"/>
    </location>
</feature>
<dbReference type="PANTHER" id="PTHR30576">
    <property type="entry name" value="COLANIC BIOSYNTHESIS UDP-GLUCOSE LIPID CARRIER TRANSFERASE"/>
    <property type="match status" value="1"/>
</dbReference>
<dbReference type="RefSeq" id="WP_326454992.1">
    <property type="nucleotide sequence ID" value="NZ_JAYMFH010000014.1"/>
</dbReference>
<evidence type="ECO:0000313" key="5">
    <source>
        <dbReference type="Proteomes" id="UP001343724"/>
    </source>
</evidence>
<evidence type="ECO:0000256" key="2">
    <source>
        <dbReference type="SAM" id="Phobius"/>
    </source>
</evidence>
<comment type="similarity">
    <text evidence="1">Belongs to the bacterial sugar transferase family.</text>
</comment>